<feature type="non-terminal residue" evidence="8">
    <location>
        <position position="254"/>
    </location>
</feature>
<protein>
    <recommendedName>
        <fullName evidence="7">Rhodopsin domain-containing protein</fullName>
    </recommendedName>
</protein>
<keyword evidence="4 6" id="KW-0472">Membrane</keyword>
<dbReference type="EMBL" id="ML977343">
    <property type="protein sequence ID" value="KAF2109250.1"/>
    <property type="molecule type" value="Genomic_DNA"/>
</dbReference>
<evidence type="ECO:0000313" key="9">
    <source>
        <dbReference type="Proteomes" id="UP000799770"/>
    </source>
</evidence>
<dbReference type="OrthoDB" id="444631at2759"/>
<name>A0A6A5YQH0_9PLEO</name>
<accession>A0A6A5YQH0</accession>
<evidence type="ECO:0000256" key="4">
    <source>
        <dbReference type="ARBA" id="ARBA00023136"/>
    </source>
</evidence>
<feature type="transmembrane region" description="Helical" evidence="6">
    <location>
        <begin position="69"/>
        <end position="92"/>
    </location>
</feature>
<evidence type="ECO:0000256" key="2">
    <source>
        <dbReference type="ARBA" id="ARBA00022692"/>
    </source>
</evidence>
<feature type="non-terminal residue" evidence="8">
    <location>
        <position position="1"/>
    </location>
</feature>
<evidence type="ECO:0000256" key="1">
    <source>
        <dbReference type="ARBA" id="ARBA00004141"/>
    </source>
</evidence>
<evidence type="ECO:0000313" key="8">
    <source>
        <dbReference type="EMBL" id="KAF2109250.1"/>
    </source>
</evidence>
<sequence length="254" mass="28581">VLSLVFVGARLYVRCCMLRNSGKDDLFCILAAVFSIVEMALMFVEIQYGSGKRASQLSPTTIDKQRWSVYISIPPYYIGLMFIKLSIIYQYLRFCRDTLGRVCYLTLALVVCTTITWLCLGIFQCHPVRGFWDSNLEGTKCLDLVKINYSYLAVNATTDIILLVLPMPSFWRLKLGKAEKRALIGIFALGGFAVLTSVIRIPAIASMDRDGDHIYHGFGLVVWTRVEMSVSIICACLPCLRAPLAKYFPQVWGS</sequence>
<feature type="transmembrane region" description="Helical" evidence="6">
    <location>
        <begin position="104"/>
        <end position="123"/>
    </location>
</feature>
<feature type="domain" description="Rhodopsin" evidence="7">
    <location>
        <begin position="9"/>
        <end position="245"/>
    </location>
</feature>
<dbReference type="GO" id="GO:0016020">
    <property type="term" value="C:membrane"/>
    <property type="evidence" value="ECO:0007669"/>
    <property type="project" value="UniProtKB-SubCell"/>
</dbReference>
<feature type="transmembrane region" description="Helical" evidence="6">
    <location>
        <begin position="149"/>
        <end position="171"/>
    </location>
</feature>
<comment type="subcellular location">
    <subcellularLocation>
        <location evidence="1">Membrane</location>
        <topology evidence="1">Multi-pass membrane protein</topology>
    </subcellularLocation>
</comment>
<gene>
    <name evidence="8" type="ORF">BDV96DRAFT_475591</name>
</gene>
<feature type="transmembrane region" description="Helical" evidence="6">
    <location>
        <begin position="183"/>
        <end position="205"/>
    </location>
</feature>
<comment type="similarity">
    <text evidence="5">Belongs to the SAT4 family.</text>
</comment>
<keyword evidence="2 6" id="KW-0812">Transmembrane</keyword>
<keyword evidence="9" id="KW-1185">Reference proteome</keyword>
<feature type="transmembrane region" description="Helical" evidence="6">
    <location>
        <begin position="26"/>
        <end position="49"/>
    </location>
</feature>
<dbReference type="AlphaFoldDB" id="A0A6A5YQH0"/>
<dbReference type="Pfam" id="PF20684">
    <property type="entry name" value="Fung_rhodopsin"/>
    <property type="match status" value="1"/>
</dbReference>
<dbReference type="PANTHER" id="PTHR33048">
    <property type="entry name" value="PTH11-LIKE INTEGRAL MEMBRANE PROTEIN (AFU_ORTHOLOGUE AFUA_5G11245)"/>
    <property type="match status" value="1"/>
</dbReference>
<dbReference type="PANTHER" id="PTHR33048:SF47">
    <property type="entry name" value="INTEGRAL MEMBRANE PROTEIN-RELATED"/>
    <property type="match status" value="1"/>
</dbReference>
<proteinExistence type="inferred from homology"/>
<organism evidence="8 9">
    <name type="scientific">Lophiotrema nucula</name>
    <dbReference type="NCBI Taxonomy" id="690887"/>
    <lineage>
        <taxon>Eukaryota</taxon>
        <taxon>Fungi</taxon>
        <taxon>Dikarya</taxon>
        <taxon>Ascomycota</taxon>
        <taxon>Pezizomycotina</taxon>
        <taxon>Dothideomycetes</taxon>
        <taxon>Pleosporomycetidae</taxon>
        <taxon>Pleosporales</taxon>
        <taxon>Lophiotremataceae</taxon>
        <taxon>Lophiotrema</taxon>
    </lineage>
</organism>
<dbReference type="InterPro" id="IPR052337">
    <property type="entry name" value="SAT4-like"/>
</dbReference>
<dbReference type="InterPro" id="IPR049326">
    <property type="entry name" value="Rhodopsin_dom_fungi"/>
</dbReference>
<evidence type="ECO:0000256" key="6">
    <source>
        <dbReference type="SAM" id="Phobius"/>
    </source>
</evidence>
<evidence type="ECO:0000256" key="3">
    <source>
        <dbReference type="ARBA" id="ARBA00022989"/>
    </source>
</evidence>
<evidence type="ECO:0000256" key="5">
    <source>
        <dbReference type="ARBA" id="ARBA00038359"/>
    </source>
</evidence>
<evidence type="ECO:0000259" key="7">
    <source>
        <dbReference type="Pfam" id="PF20684"/>
    </source>
</evidence>
<reference evidence="8" key="1">
    <citation type="journal article" date="2020" name="Stud. Mycol.">
        <title>101 Dothideomycetes genomes: a test case for predicting lifestyles and emergence of pathogens.</title>
        <authorList>
            <person name="Haridas S."/>
            <person name="Albert R."/>
            <person name="Binder M."/>
            <person name="Bloem J."/>
            <person name="Labutti K."/>
            <person name="Salamov A."/>
            <person name="Andreopoulos B."/>
            <person name="Baker S."/>
            <person name="Barry K."/>
            <person name="Bills G."/>
            <person name="Bluhm B."/>
            <person name="Cannon C."/>
            <person name="Castanera R."/>
            <person name="Culley D."/>
            <person name="Daum C."/>
            <person name="Ezra D."/>
            <person name="Gonzalez J."/>
            <person name="Henrissat B."/>
            <person name="Kuo A."/>
            <person name="Liang C."/>
            <person name="Lipzen A."/>
            <person name="Lutzoni F."/>
            <person name="Magnuson J."/>
            <person name="Mondo S."/>
            <person name="Nolan M."/>
            <person name="Ohm R."/>
            <person name="Pangilinan J."/>
            <person name="Park H.-J."/>
            <person name="Ramirez L."/>
            <person name="Alfaro M."/>
            <person name="Sun H."/>
            <person name="Tritt A."/>
            <person name="Yoshinaga Y."/>
            <person name="Zwiers L.-H."/>
            <person name="Turgeon B."/>
            <person name="Goodwin S."/>
            <person name="Spatafora J."/>
            <person name="Crous P."/>
            <person name="Grigoriev I."/>
        </authorList>
    </citation>
    <scope>NUCLEOTIDE SEQUENCE</scope>
    <source>
        <strain evidence="8">CBS 627.86</strain>
    </source>
</reference>
<keyword evidence="3 6" id="KW-1133">Transmembrane helix</keyword>
<dbReference type="Proteomes" id="UP000799770">
    <property type="component" value="Unassembled WGS sequence"/>
</dbReference>